<evidence type="ECO:0000256" key="2">
    <source>
        <dbReference type="SAM" id="MobiDB-lite"/>
    </source>
</evidence>
<feature type="region of interest" description="Disordered" evidence="2">
    <location>
        <begin position="507"/>
        <end position="528"/>
    </location>
</feature>
<feature type="compositionally biased region" description="Polar residues" evidence="2">
    <location>
        <begin position="8"/>
        <end position="24"/>
    </location>
</feature>
<protein>
    <submittedName>
        <fullName evidence="3">Uncharacterized protein</fullName>
    </submittedName>
</protein>
<dbReference type="Proteomes" id="UP000279236">
    <property type="component" value="Unassembled WGS sequence"/>
</dbReference>
<evidence type="ECO:0000313" key="4">
    <source>
        <dbReference type="Proteomes" id="UP000279236"/>
    </source>
</evidence>
<dbReference type="GeneID" id="39589802"/>
<gene>
    <name evidence="3" type="ORF">EHS24_005259</name>
</gene>
<evidence type="ECO:0000313" key="3">
    <source>
        <dbReference type="EMBL" id="RSH76858.1"/>
    </source>
</evidence>
<feature type="region of interest" description="Disordered" evidence="2">
    <location>
        <begin position="586"/>
        <end position="628"/>
    </location>
</feature>
<feature type="region of interest" description="Disordered" evidence="2">
    <location>
        <begin position="888"/>
        <end position="929"/>
    </location>
</feature>
<accession>A0A427XDF4</accession>
<feature type="region of interest" description="Disordered" evidence="2">
    <location>
        <begin position="1"/>
        <end position="29"/>
    </location>
</feature>
<organism evidence="3 4">
    <name type="scientific">Apiotrichum porosum</name>
    <dbReference type="NCBI Taxonomy" id="105984"/>
    <lineage>
        <taxon>Eukaryota</taxon>
        <taxon>Fungi</taxon>
        <taxon>Dikarya</taxon>
        <taxon>Basidiomycota</taxon>
        <taxon>Agaricomycotina</taxon>
        <taxon>Tremellomycetes</taxon>
        <taxon>Trichosporonales</taxon>
        <taxon>Trichosporonaceae</taxon>
        <taxon>Apiotrichum</taxon>
    </lineage>
</organism>
<dbReference type="RefSeq" id="XP_028472005.1">
    <property type="nucleotide sequence ID" value="XM_028620789.1"/>
</dbReference>
<keyword evidence="4" id="KW-1185">Reference proteome</keyword>
<dbReference type="EMBL" id="RSCE01000020">
    <property type="protein sequence ID" value="RSH76858.1"/>
    <property type="molecule type" value="Genomic_DNA"/>
</dbReference>
<keyword evidence="1" id="KW-0175">Coiled coil</keyword>
<feature type="region of interest" description="Disordered" evidence="2">
    <location>
        <begin position="253"/>
        <end position="281"/>
    </location>
</feature>
<feature type="compositionally biased region" description="Basic and acidic residues" evidence="2">
    <location>
        <begin position="919"/>
        <end position="929"/>
    </location>
</feature>
<name>A0A427XDF4_9TREE</name>
<feature type="compositionally biased region" description="Polar residues" evidence="2">
    <location>
        <begin position="269"/>
        <end position="281"/>
    </location>
</feature>
<feature type="coiled-coil region" evidence="1">
    <location>
        <begin position="307"/>
        <end position="341"/>
    </location>
</feature>
<feature type="compositionally biased region" description="Low complexity" evidence="2">
    <location>
        <begin position="663"/>
        <end position="685"/>
    </location>
</feature>
<proteinExistence type="predicted"/>
<feature type="region of interest" description="Disordered" evidence="2">
    <location>
        <begin position="662"/>
        <end position="685"/>
    </location>
</feature>
<sequence length="929" mass="100708">MALAPVVSSRTLDSPSISSTSANTPALPREHPLAAELVSLRQQLSQYRQAAHQASIDVQGVRLELDLAKEEASGLRTTNAALVAEVDTLRNTPEPPAAASPSNALAELSLAHRRLSAKLDFTEQQLGSVSLELASTKQELQRAQREREGERAVLVELRRIEEDREEECQFERSERKRIEEQKKLVDLALQEYGALVKRLDPSAVPPALPKRATDNVLQQPPELSAAAADDDAPAVPPKEEAVDAVDALEEISLSSPISPKVDQTLDLPPSTNSKEPDSITTSSEAISNLLIGQRGVHRLFRDFTSALSSKDKEIHSLQAKREELEHALSVLREQLEAETTARVDAQADRDRALRDDASAAKVVERYMTFSQKAHQTVHMHLGQQRQRAASTQASLRAEGASFRHRMRSEADRSARLRAACEEMADELGRESAGRRREVALRLGMIAADEARAQRAESWLDRVRRAREQADGPAPDWPALVDEAQGILAPTEKRDQAKAPGGSGFRARFLRRKSVSKPAATPPTASTEDQSLARIFLAEELVQHLVTDLQIETERRIDLEQQRVAWLAKEAEDGVPAASGELGGLVFDVEDEDDDKKEDAEVKGDDTDKVTTADAPEPPTSPPPPPEMEDLTILFEALESRYKPLQKSLHDQAHALKSLRASLPAAPGSSNGATSTSTPTSTSGTKRAALGRALALRPARTAHDDLVSILDGLHEVIEDARVDAEIAVADEDRQFHGFAALLGVGANGVVQASSVLRDARAYADARSGDDTPFARLNARVEDIENDLALIKRTLHEAHGLDEPEEETPAPGTKKARKKSPWIDIPLRTVSPAPGGNRTSTPQPSLLAAALVEDDTDDDMPKLTAPRPSIFSSVGQVGRSFSSGVVGAASGVAGAPRRVSDLAGGLYRPKPRATPEEQPLAEERHGDEDVE</sequence>
<evidence type="ECO:0000256" key="1">
    <source>
        <dbReference type="SAM" id="Coils"/>
    </source>
</evidence>
<dbReference type="STRING" id="105984.A0A427XDF4"/>
<feature type="coiled-coil region" evidence="1">
    <location>
        <begin position="105"/>
        <end position="181"/>
    </location>
</feature>
<dbReference type="OrthoDB" id="2592022at2759"/>
<feature type="compositionally biased region" description="Basic and acidic residues" evidence="2">
    <location>
        <begin position="596"/>
        <end position="610"/>
    </location>
</feature>
<feature type="compositionally biased region" description="Pro residues" evidence="2">
    <location>
        <begin position="615"/>
        <end position="625"/>
    </location>
</feature>
<feature type="region of interest" description="Disordered" evidence="2">
    <location>
        <begin position="794"/>
        <end position="841"/>
    </location>
</feature>
<reference evidence="3 4" key="1">
    <citation type="submission" date="2018-11" db="EMBL/GenBank/DDBJ databases">
        <title>Genome sequence of Apiotrichum porosum DSM 27194.</title>
        <authorList>
            <person name="Aliyu H."/>
            <person name="Gorte O."/>
            <person name="Ochsenreither K."/>
        </authorList>
    </citation>
    <scope>NUCLEOTIDE SEQUENCE [LARGE SCALE GENOMIC DNA]</scope>
    <source>
        <strain evidence="3 4">DSM 27194</strain>
    </source>
</reference>
<dbReference type="AlphaFoldDB" id="A0A427XDF4"/>
<comment type="caution">
    <text evidence="3">The sequence shown here is derived from an EMBL/GenBank/DDBJ whole genome shotgun (WGS) entry which is preliminary data.</text>
</comment>